<sequence>MKEGLPSKSLRRPEVWTVYPWQIIPEDPLPPLHFPDPDLILTLIDLYFTHINLFLPLFHRPTFDKHVLSGLHHRDRNFGQVLLAVCATGARYSDDPRVYYYYDGDGDDDCDGDETRRRKGNEFSVGWKWFRQIKLVKNNLTSPPSLFDLQLCVVPVMFLQSTSTPEACWILSSLGIRYAQDVGAHRRRFGEPTVESELWKRAFWALYILDAFVSAFMGRPRATSADDFDVDLPIECDDEYWETEDPEQAFKQPPGGRPSYMSAWITFVKLLDIMSIAQRTIYAVRRSDFWTAMGMSGPEWNEKVVSELDSLLNNWIDSVPDHLRWDPNLEDRVFFDQSVMLYTSYYWVQMVVHRPFIPKPGSTSKLSFPSIAICANAARSCCHVMEVQQKKGWFLTMPNVMMALYDSAVVLLLNAWRGKAFGTSVDINKEMMDVYKGMTMIRTYEKRCVSGKKIIITWNLDFL</sequence>
<evidence type="ECO:0000256" key="1">
    <source>
        <dbReference type="ARBA" id="ARBA00023242"/>
    </source>
</evidence>
<evidence type="ECO:0000259" key="2">
    <source>
        <dbReference type="SMART" id="SM00906"/>
    </source>
</evidence>
<evidence type="ECO:0000313" key="4">
    <source>
        <dbReference type="Proteomes" id="UP000297245"/>
    </source>
</evidence>
<accession>A0A4S8KNB6</accession>
<dbReference type="GO" id="GO:0008270">
    <property type="term" value="F:zinc ion binding"/>
    <property type="evidence" value="ECO:0007669"/>
    <property type="project" value="InterPro"/>
</dbReference>
<dbReference type="EMBL" id="ML180733">
    <property type="protein sequence ID" value="THU76738.1"/>
    <property type="molecule type" value="Genomic_DNA"/>
</dbReference>
<dbReference type="InterPro" id="IPR050987">
    <property type="entry name" value="AtrR-like"/>
</dbReference>
<proteinExistence type="predicted"/>
<dbReference type="Proteomes" id="UP000297245">
    <property type="component" value="Unassembled WGS sequence"/>
</dbReference>
<feature type="domain" description="Xylanolytic transcriptional activator regulatory" evidence="2">
    <location>
        <begin position="168"/>
        <end position="239"/>
    </location>
</feature>
<dbReference type="InterPro" id="IPR007219">
    <property type="entry name" value="XnlR_reg_dom"/>
</dbReference>
<reference evidence="3 4" key="1">
    <citation type="journal article" date="2019" name="Nat. Ecol. Evol.">
        <title>Megaphylogeny resolves global patterns of mushroom evolution.</title>
        <authorList>
            <person name="Varga T."/>
            <person name="Krizsan K."/>
            <person name="Foldi C."/>
            <person name="Dima B."/>
            <person name="Sanchez-Garcia M."/>
            <person name="Sanchez-Ramirez S."/>
            <person name="Szollosi G.J."/>
            <person name="Szarkandi J.G."/>
            <person name="Papp V."/>
            <person name="Albert L."/>
            <person name="Andreopoulos W."/>
            <person name="Angelini C."/>
            <person name="Antonin V."/>
            <person name="Barry K.W."/>
            <person name="Bougher N.L."/>
            <person name="Buchanan P."/>
            <person name="Buyck B."/>
            <person name="Bense V."/>
            <person name="Catcheside P."/>
            <person name="Chovatia M."/>
            <person name="Cooper J."/>
            <person name="Damon W."/>
            <person name="Desjardin D."/>
            <person name="Finy P."/>
            <person name="Geml J."/>
            <person name="Haridas S."/>
            <person name="Hughes K."/>
            <person name="Justo A."/>
            <person name="Karasinski D."/>
            <person name="Kautmanova I."/>
            <person name="Kiss B."/>
            <person name="Kocsube S."/>
            <person name="Kotiranta H."/>
            <person name="LaButti K.M."/>
            <person name="Lechner B.E."/>
            <person name="Liimatainen K."/>
            <person name="Lipzen A."/>
            <person name="Lukacs Z."/>
            <person name="Mihaltcheva S."/>
            <person name="Morgado L.N."/>
            <person name="Niskanen T."/>
            <person name="Noordeloos M.E."/>
            <person name="Ohm R.A."/>
            <person name="Ortiz-Santana B."/>
            <person name="Ovrebo C."/>
            <person name="Racz N."/>
            <person name="Riley R."/>
            <person name="Savchenko A."/>
            <person name="Shiryaev A."/>
            <person name="Soop K."/>
            <person name="Spirin V."/>
            <person name="Szebenyi C."/>
            <person name="Tomsovsky M."/>
            <person name="Tulloss R.E."/>
            <person name="Uehling J."/>
            <person name="Grigoriev I.V."/>
            <person name="Vagvolgyi C."/>
            <person name="Papp T."/>
            <person name="Martin F.M."/>
            <person name="Miettinen O."/>
            <person name="Hibbett D.S."/>
            <person name="Nagy L.G."/>
        </authorList>
    </citation>
    <scope>NUCLEOTIDE SEQUENCE [LARGE SCALE GENOMIC DNA]</scope>
    <source>
        <strain evidence="3 4">CBS 962.96</strain>
    </source>
</reference>
<dbReference type="AlphaFoldDB" id="A0A4S8KNB6"/>
<dbReference type="Pfam" id="PF04082">
    <property type="entry name" value="Fungal_trans"/>
    <property type="match status" value="1"/>
</dbReference>
<organism evidence="3 4">
    <name type="scientific">Dendrothele bispora (strain CBS 962.96)</name>
    <dbReference type="NCBI Taxonomy" id="1314807"/>
    <lineage>
        <taxon>Eukaryota</taxon>
        <taxon>Fungi</taxon>
        <taxon>Dikarya</taxon>
        <taxon>Basidiomycota</taxon>
        <taxon>Agaricomycotina</taxon>
        <taxon>Agaricomycetes</taxon>
        <taxon>Agaricomycetidae</taxon>
        <taxon>Agaricales</taxon>
        <taxon>Agaricales incertae sedis</taxon>
        <taxon>Dendrothele</taxon>
    </lineage>
</organism>
<keyword evidence="4" id="KW-1185">Reference proteome</keyword>
<dbReference type="GO" id="GO:0006351">
    <property type="term" value="P:DNA-templated transcription"/>
    <property type="evidence" value="ECO:0007669"/>
    <property type="project" value="InterPro"/>
</dbReference>
<dbReference type="SMART" id="SM00906">
    <property type="entry name" value="Fungal_trans"/>
    <property type="match status" value="1"/>
</dbReference>
<keyword evidence="1" id="KW-0539">Nucleus</keyword>
<dbReference type="PANTHER" id="PTHR46910:SF38">
    <property type="entry name" value="ZN(2)-C6 FUNGAL-TYPE DOMAIN-CONTAINING PROTEIN"/>
    <property type="match status" value="1"/>
</dbReference>
<evidence type="ECO:0000313" key="3">
    <source>
        <dbReference type="EMBL" id="THU76738.1"/>
    </source>
</evidence>
<protein>
    <recommendedName>
        <fullName evidence="2">Xylanolytic transcriptional activator regulatory domain-containing protein</fullName>
    </recommendedName>
</protein>
<dbReference type="CDD" id="cd12148">
    <property type="entry name" value="fungal_TF_MHR"/>
    <property type="match status" value="1"/>
</dbReference>
<dbReference type="OrthoDB" id="4456959at2759"/>
<dbReference type="PANTHER" id="PTHR46910">
    <property type="entry name" value="TRANSCRIPTION FACTOR PDR1"/>
    <property type="match status" value="1"/>
</dbReference>
<name>A0A4S8KNB6_DENBC</name>
<dbReference type="GO" id="GO:0003677">
    <property type="term" value="F:DNA binding"/>
    <property type="evidence" value="ECO:0007669"/>
    <property type="project" value="InterPro"/>
</dbReference>
<dbReference type="GO" id="GO:0003700">
    <property type="term" value="F:DNA-binding transcription factor activity"/>
    <property type="evidence" value="ECO:0007669"/>
    <property type="project" value="InterPro"/>
</dbReference>
<gene>
    <name evidence="3" type="ORF">K435DRAFT_770835</name>
</gene>